<gene>
    <name evidence="1" type="ORF">MIMGU_mgv1a016143mg</name>
</gene>
<dbReference type="PhylomeDB" id="A0A022R6R5"/>
<dbReference type="AlphaFoldDB" id="A0A022R6R5"/>
<accession>A0A022R6R5</accession>
<dbReference type="eggNOG" id="ENOG502S9Y4">
    <property type="taxonomic scope" value="Eukaryota"/>
</dbReference>
<name>A0A022R6R5_ERYGU</name>
<evidence type="ECO:0000313" key="1">
    <source>
        <dbReference type="EMBL" id="EYU35926.1"/>
    </source>
</evidence>
<dbReference type="EMBL" id="KI630592">
    <property type="protein sequence ID" value="EYU35926.1"/>
    <property type="molecule type" value="Genomic_DNA"/>
</dbReference>
<keyword evidence="2" id="KW-1185">Reference proteome</keyword>
<dbReference type="Proteomes" id="UP000030748">
    <property type="component" value="Unassembled WGS sequence"/>
</dbReference>
<organism evidence="1 2">
    <name type="scientific">Erythranthe guttata</name>
    <name type="common">Yellow monkey flower</name>
    <name type="synonym">Mimulus guttatus</name>
    <dbReference type="NCBI Taxonomy" id="4155"/>
    <lineage>
        <taxon>Eukaryota</taxon>
        <taxon>Viridiplantae</taxon>
        <taxon>Streptophyta</taxon>
        <taxon>Embryophyta</taxon>
        <taxon>Tracheophyta</taxon>
        <taxon>Spermatophyta</taxon>
        <taxon>Magnoliopsida</taxon>
        <taxon>eudicotyledons</taxon>
        <taxon>Gunneridae</taxon>
        <taxon>Pentapetalae</taxon>
        <taxon>asterids</taxon>
        <taxon>lamiids</taxon>
        <taxon>Lamiales</taxon>
        <taxon>Phrymaceae</taxon>
        <taxon>Erythranthe</taxon>
    </lineage>
</organism>
<dbReference type="PANTHER" id="PTHR48237">
    <property type="entry name" value="GAMMA-TUBULIN COMPLEX COMPONENT"/>
    <property type="match status" value="1"/>
</dbReference>
<evidence type="ECO:0000313" key="2">
    <source>
        <dbReference type="Proteomes" id="UP000030748"/>
    </source>
</evidence>
<protein>
    <submittedName>
        <fullName evidence="1">Uncharacterized protein</fullName>
    </submittedName>
</protein>
<dbReference type="STRING" id="4155.A0A022R6R5"/>
<dbReference type="PANTHER" id="PTHR48237:SF1">
    <property type="entry name" value="SPC97_SPC98 FAMILY OF SPINDLE POLE BODY (SBP) COMPONENT"/>
    <property type="match status" value="1"/>
</dbReference>
<proteinExistence type="predicted"/>
<dbReference type="OrthoDB" id="1417760at2759"/>
<reference evidence="1 2" key="1">
    <citation type="journal article" date="2013" name="Proc. Natl. Acad. Sci. U.S.A.">
        <title>Fine-scale variation in meiotic recombination in Mimulus inferred from population shotgun sequencing.</title>
        <authorList>
            <person name="Hellsten U."/>
            <person name="Wright K.M."/>
            <person name="Jenkins J."/>
            <person name="Shu S."/>
            <person name="Yuan Y."/>
            <person name="Wessler S.R."/>
            <person name="Schmutz J."/>
            <person name="Willis J.H."/>
            <person name="Rokhsar D.S."/>
        </authorList>
    </citation>
    <scope>NUCLEOTIDE SEQUENCE [LARGE SCALE GENOMIC DNA]</scope>
    <source>
        <strain evidence="2">cv. DUN x IM62</strain>
    </source>
</reference>
<dbReference type="OMA" id="FANMEIE"/>
<sequence length="133" mass="15384">MDKQIALGNNDIDDVRWLCSLTESELDLLMGLKHMANMRAQKIGHESLAKNFNLRMLRELSFIFMEHLKGQLKDVQEASAFDCNLSKQNVSASFASMTVEDLYPYICSDQNKRIAEMFFEDMPPSQKKKTNNW</sequence>
<dbReference type="KEGG" id="egt:105958838"/>